<accession>A0A7W6J3P4</accession>
<comment type="caution">
    <text evidence="2">The sequence shown here is derived from an EMBL/GenBank/DDBJ whole genome shotgun (WGS) entry which is preliminary data.</text>
</comment>
<evidence type="ECO:0000313" key="2">
    <source>
        <dbReference type="EMBL" id="MBB4063497.1"/>
    </source>
</evidence>
<gene>
    <name evidence="2" type="ORF">GGR23_000658</name>
</gene>
<evidence type="ECO:0000256" key="1">
    <source>
        <dbReference type="SAM" id="SignalP"/>
    </source>
</evidence>
<organism evidence="2 3">
    <name type="scientific">Gellertiella hungarica</name>
    <dbReference type="NCBI Taxonomy" id="1572859"/>
    <lineage>
        <taxon>Bacteria</taxon>
        <taxon>Pseudomonadati</taxon>
        <taxon>Pseudomonadota</taxon>
        <taxon>Alphaproteobacteria</taxon>
        <taxon>Hyphomicrobiales</taxon>
        <taxon>Rhizobiaceae</taxon>
        <taxon>Gellertiella</taxon>
    </lineage>
</organism>
<evidence type="ECO:0000313" key="3">
    <source>
        <dbReference type="Proteomes" id="UP000528286"/>
    </source>
</evidence>
<dbReference type="RefSeq" id="WP_246364875.1">
    <property type="nucleotide sequence ID" value="NZ_JACIEZ010000001.1"/>
</dbReference>
<proteinExistence type="predicted"/>
<dbReference type="EMBL" id="JACIEZ010000001">
    <property type="protein sequence ID" value="MBB4063497.1"/>
    <property type="molecule type" value="Genomic_DNA"/>
</dbReference>
<dbReference type="Proteomes" id="UP000528286">
    <property type="component" value="Unassembled WGS sequence"/>
</dbReference>
<protein>
    <submittedName>
        <fullName evidence="2">Uncharacterized protein</fullName>
    </submittedName>
</protein>
<dbReference type="AlphaFoldDB" id="A0A7W6J3P4"/>
<sequence length="111" mass="11398">MTLFSARPCSLLMLAGLSLGLGTLSARASSDDSWAAFGKEVAAACKAATGDSFSKPRVVVDPYGSERYGLAIVTGKLKAGGTGSVICVFDKQSRKAEVGSELGPDLLKIAK</sequence>
<reference evidence="2 3" key="1">
    <citation type="submission" date="2020-08" db="EMBL/GenBank/DDBJ databases">
        <title>Genomic Encyclopedia of Type Strains, Phase IV (KMG-IV): sequencing the most valuable type-strain genomes for metagenomic binning, comparative biology and taxonomic classification.</title>
        <authorList>
            <person name="Goeker M."/>
        </authorList>
    </citation>
    <scope>NUCLEOTIDE SEQUENCE [LARGE SCALE GENOMIC DNA]</scope>
    <source>
        <strain evidence="2 3">DSM 29853</strain>
    </source>
</reference>
<feature type="signal peptide" evidence="1">
    <location>
        <begin position="1"/>
        <end position="28"/>
    </location>
</feature>
<keyword evidence="3" id="KW-1185">Reference proteome</keyword>
<keyword evidence="1" id="KW-0732">Signal</keyword>
<feature type="chain" id="PRO_5031457608" evidence="1">
    <location>
        <begin position="29"/>
        <end position="111"/>
    </location>
</feature>
<name>A0A7W6J3P4_9HYPH</name>